<proteinExistence type="predicted"/>
<keyword evidence="1" id="KW-1133">Transmembrane helix</keyword>
<sequence length="116" mass="12790">MAQSASGGILAGLVCLYAPSSSSNMSWVGPHQPSSANRLLYSYNSNLHRYLFPFFFLYQQVFYVCMATDWAWGGVIGSAVSMMDSMRTRRHGWDGLDISPLVARIPSSPLYGRADA</sequence>
<dbReference type="AlphaFoldDB" id="A0A6G1IS84"/>
<gene>
    <name evidence="2" type="ORF">K458DRAFT_86183</name>
</gene>
<accession>A0A6G1IS84</accession>
<protein>
    <submittedName>
        <fullName evidence="2">Uncharacterized protein</fullName>
    </submittedName>
</protein>
<feature type="transmembrane region" description="Helical" evidence="1">
    <location>
        <begin position="60"/>
        <end position="80"/>
    </location>
</feature>
<dbReference type="Proteomes" id="UP000799291">
    <property type="component" value="Unassembled WGS sequence"/>
</dbReference>
<dbReference type="EMBL" id="MU005593">
    <property type="protein sequence ID" value="KAF2681092.1"/>
    <property type="molecule type" value="Genomic_DNA"/>
</dbReference>
<keyword evidence="1" id="KW-0812">Transmembrane</keyword>
<keyword evidence="1" id="KW-0472">Membrane</keyword>
<reference evidence="2" key="1">
    <citation type="journal article" date="2020" name="Stud. Mycol.">
        <title>101 Dothideomycetes genomes: a test case for predicting lifestyles and emergence of pathogens.</title>
        <authorList>
            <person name="Haridas S."/>
            <person name="Albert R."/>
            <person name="Binder M."/>
            <person name="Bloem J."/>
            <person name="Labutti K."/>
            <person name="Salamov A."/>
            <person name="Andreopoulos B."/>
            <person name="Baker S."/>
            <person name="Barry K."/>
            <person name="Bills G."/>
            <person name="Bluhm B."/>
            <person name="Cannon C."/>
            <person name="Castanera R."/>
            <person name="Culley D."/>
            <person name="Daum C."/>
            <person name="Ezra D."/>
            <person name="Gonzalez J."/>
            <person name="Henrissat B."/>
            <person name="Kuo A."/>
            <person name="Liang C."/>
            <person name="Lipzen A."/>
            <person name="Lutzoni F."/>
            <person name="Magnuson J."/>
            <person name="Mondo S."/>
            <person name="Nolan M."/>
            <person name="Ohm R."/>
            <person name="Pangilinan J."/>
            <person name="Park H.-J."/>
            <person name="Ramirez L."/>
            <person name="Alfaro M."/>
            <person name="Sun H."/>
            <person name="Tritt A."/>
            <person name="Yoshinaga Y."/>
            <person name="Zwiers L.-H."/>
            <person name="Turgeon B."/>
            <person name="Goodwin S."/>
            <person name="Spatafora J."/>
            <person name="Crous P."/>
            <person name="Grigoriev I."/>
        </authorList>
    </citation>
    <scope>NUCLEOTIDE SEQUENCE</scope>
    <source>
        <strain evidence="2">CBS 122367</strain>
    </source>
</reference>
<organism evidence="2 3">
    <name type="scientific">Lentithecium fluviatile CBS 122367</name>
    <dbReference type="NCBI Taxonomy" id="1168545"/>
    <lineage>
        <taxon>Eukaryota</taxon>
        <taxon>Fungi</taxon>
        <taxon>Dikarya</taxon>
        <taxon>Ascomycota</taxon>
        <taxon>Pezizomycotina</taxon>
        <taxon>Dothideomycetes</taxon>
        <taxon>Pleosporomycetidae</taxon>
        <taxon>Pleosporales</taxon>
        <taxon>Massarineae</taxon>
        <taxon>Lentitheciaceae</taxon>
        <taxon>Lentithecium</taxon>
    </lineage>
</organism>
<keyword evidence="3" id="KW-1185">Reference proteome</keyword>
<evidence type="ECO:0000256" key="1">
    <source>
        <dbReference type="SAM" id="Phobius"/>
    </source>
</evidence>
<evidence type="ECO:0000313" key="3">
    <source>
        <dbReference type="Proteomes" id="UP000799291"/>
    </source>
</evidence>
<name>A0A6G1IS84_9PLEO</name>
<evidence type="ECO:0000313" key="2">
    <source>
        <dbReference type="EMBL" id="KAF2681092.1"/>
    </source>
</evidence>